<dbReference type="AlphaFoldDB" id="A0A0F8YGB2"/>
<gene>
    <name evidence="1" type="ORF">LCGC14_2900880</name>
</gene>
<name>A0A0F8YGB2_9ZZZZ</name>
<accession>A0A0F8YGB2</accession>
<organism evidence="1">
    <name type="scientific">marine sediment metagenome</name>
    <dbReference type="NCBI Taxonomy" id="412755"/>
    <lineage>
        <taxon>unclassified sequences</taxon>
        <taxon>metagenomes</taxon>
        <taxon>ecological metagenomes</taxon>
    </lineage>
</organism>
<sequence length="32" mass="3604">TFPVNWQLMITFEIEYTGAPPVVKPPGSRRAT</sequence>
<dbReference type="EMBL" id="LAZR01057108">
    <property type="protein sequence ID" value="KKK72735.1"/>
    <property type="molecule type" value="Genomic_DNA"/>
</dbReference>
<feature type="non-terminal residue" evidence="1">
    <location>
        <position position="1"/>
    </location>
</feature>
<evidence type="ECO:0000313" key="1">
    <source>
        <dbReference type="EMBL" id="KKK72735.1"/>
    </source>
</evidence>
<proteinExistence type="predicted"/>
<reference evidence="1" key="1">
    <citation type="journal article" date="2015" name="Nature">
        <title>Complex archaea that bridge the gap between prokaryotes and eukaryotes.</title>
        <authorList>
            <person name="Spang A."/>
            <person name="Saw J.H."/>
            <person name="Jorgensen S.L."/>
            <person name="Zaremba-Niedzwiedzka K."/>
            <person name="Martijn J."/>
            <person name="Lind A.E."/>
            <person name="van Eijk R."/>
            <person name="Schleper C."/>
            <person name="Guy L."/>
            <person name="Ettema T.J."/>
        </authorList>
    </citation>
    <scope>NUCLEOTIDE SEQUENCE</scope>
</reference>
<comment type="caution">
    <text evidence="1">The sequence shown here is derived from an EMBL/GenBank/DDBJ whole genome shotgun (WGS) entry which is preliminary data.</text>
</comment>
<protein>
    <submittedName>
        <fullName evidence="1">Uncharacterized protein</fullName>
    </submittedName>
</protein>